<dbReference type="EMBL" id="JABBHF010000009">
    <property type="protein sequence ID" value="NMH88927.1"/>
    <property type="molecule type" value="Genomic_DNA"/>
</dbReference>
<dbReference type="InterPro" id="IPR035901">
    <property type="entry name" value="GIY-YIG_endonuc_sf"/>
</dbReference>
<sequence>MSNRIKRHNDGRERTTKFYRPYELIYSEKCSNRIEARVREKYWKSGIGKEKLRSIRNND</sequence>
<dbReference type="Proteomes" id="UP000746690">
    <property type="component" value="Unassembled WGS sequence"/>
</dbReference>
<protein>
    <submittedName>
        <fullName evidence="2">GIY-YIG nuclease family protein</fullName>
    </submittedName>
</protein>
<feature type="domain" description="GIY-YIG" evidence="1">
    <location>
        <begin position="3"/>
        <end position="45"/>
    </location>
</feature>
<dbReference type="Pfam" id="PF01541">
    <property type="entry name" value="GIY-YIG"/>
    <property type="match status" value="1"/>
</dbReference>
<proteinExistence type="predicted"/>
<dbReference type="Gene3D" id="3.40.1440.10">
    <property type="entry name" value="GIY-YIG endonuclease"/>
    <property type="match status" value="1"/>
</dbReference>
<evidence type="ECO:0000313" key="2">
    <source>
        <dbReference type="EMBL" id="NMH88927.1"/>
    </source>
</evidence>
<gene>
    <name evidence="2" type="ORF">HHX25_15545</name>
</gene>
<accession>A0ABX1S2Q3</accession>
<organism evidence="2 3">
    <name type="scientific">Flavivirga algicola</name>
    <dbReference type="NCBI Taxonomy" id="2729136"/>
    <lineage>
        <taxon>Bacteria</taxon>
        <taxon>Pseudomonadati</taxon>
        <taxon>Bacteroidota</taxon>
        <taxon>Flavobacteriia</taxon>
        <taxon>Flavobacteriales</taxon>
        <taxon>Flavobacteriaceae</taxon>
        <taxon>Flavivirga</taxon>
    </lineage>
</organism>
<comment type="caution">
    <text evidence="2">The sequence shown here is derived from an EMBL/GenBank/DDBJ whole genome shotgun (WGS) entry which is preliminary data.</text>
</comment>
<dbReference type="InterPro" id="IPR000305">
    <property type="entry name" value="GIY-YIG_endonuc"/>
</dbReference>
<reference evidence="2 3" key="1">
    <citation type="submission" date="2020-04" db="EMBL/GenBank/DDBJ databases">
        <title>A Flavivirga sp. nov.</title>
        <authorList>
            <person name="Sun X."/>
        </authorList>
    </citation>
    <scope>NUCLEOTIDE SEQUENCE [LARGE SCALE GENOMIC DNA]</scope>
    <source>
        <strain evidence="2 3">Y03</strain>
    </source>
</reference>
<evidence type="ECO:0000313" key="3">
    <source>
        <dbReference type="Proteomes" id="UP000746690"/>
    </source>
</evidence>
<name>A0ABX1S2Q3_9FLAO</name>
<evidence type="ECO:0000259" key="1">
    <source>
        <dbReference type="Pfam" id="PF01541"/>
    </source>
</evidence>
<keyword evidence="3" id="KW-1185">Reference proteome</keyword>